<comment type="caution">
    <text evidence="1">The sequence shown here is derived from an EMBL/GenBank/DDBJ whole genome shotgun (WGS) entry which is preliminary data.</text>
</comment>
<dbReference type="RefSeq" id="WP_255065281.1">
    <property type="nucleotide sequence ID" value="NZ_JANDBD010000028.1"/>
</dbReference>
<name>A0ABT1MF13_9MYCO</name>
<proteinExistence type="predicted"/>
<keyword evidence="2" id="KW-1185">Reference proteome</keyword>
<organism evidence="1 2">
    <name type="scientific">Mycolicibacterium arenosum</name>
    <dbReference type="NCBI Taxonomy" id="2952157"/>
    <lineage>
        <taxon>Bacteria</taxon>
        <taxon>Bacillati</taxon>
        <taxon>Actinomycetota</taxon>
        <taxon>Actinomycetes</taxon>
        <taxon>Mycobacteriales</taxon>
        <taxon>Mycobacteriaceae</taxon>
        <taxon>Mycolicibacterium</taxon>
    </lineage>
</organism>
<evidence type="ECO:0000313" key="1">
    <source>
        <dbReference type="EMBL" id="MCP9276992.1"/>
    </source>
</evidence>
<dbReference type="EMBL" id="JANDBD010000028">
    <property type="protein sequence ID" value="MCP9276992.1"/>
    <property type="molecule type" value="Genomic_DNA"/>
</dbReference>
<evidence type="ECO:0000313" key="2">
    <source>
        <dbReference type="Proteomes" id="UP001651690"/>
    </source>
</evidence>
<evidence type="ECO:0008006" key="3">
    <source>
        <dbReference type="Google" id="ProtNLM"/>
    </source>
</evidence>
<protein>
    <recommendedName>
        <fullName evidence="3">DUF732 domain-containing protein</fullName>
    </recommendedName>
</protein>
<gene>
    <name evidence="1" type="ORF">NM203_32945</name>
</gene>
<accession>A0ABT1MF13</accession>
<sequence>MALIGLLGAAPPAIADEGLYLNQMRQKNKLFVDLTNEQLLQLGYVACKAMQTSLRSGTSIAIARGQSDRSVASAATDSLGLSDIDRASVMHITQDAEDFLC</sequence>
<reference evidence="1 2" key="1">
    <citation type="submission" date="2022-06" db="EMBL/GenBank/DDBJ databases">
        <title>Mycolicibacterium sp. CAU 1645 isolated from seawater.</title>
        <authorList>
            <person name="Kim W."/>
        </authorList>
    </citation>
    <scope>NUCLEOTIDE SEQUENCE [LARGE SCALE GENOMIC DNA]</scope>
    <source>
        <strain evidence="1 2">CAU 1645</strain>
    </source>
</reference>
<dbReference type="Proteomes" id="UP001651690">
    <property type="component" value="Unassembled WGS sequence"/>
</dbReference>